<organism evidence="8 9">
    <name type="scientific">Brenneria goodwinii</name>
    <dbReference type="NCBI Taxonomy" id="1109412"/>
    <lineage>
        <taxon>Bacteria</taxon>
        <taxon>Pseudomonadati</taxon>
        <taxon>Pseudomonadota</taxon>
        <taxon>Gammaproteobacteria</taxon>
        <taxon>Enterobacterales</taxon>
        <taxon>Pectobacteriaceae</taxon>
        <taxon>Brenneria</taxon>
    </lineage>
</organism>
<feature type="transmembrane region" description="Helical" evidence="6">
    <location>
        <begin position="212"/>
        <end position="235"/>
    </location>
</feature>
<feature type="transmembrane region" description="Helical" evidence="6">
    <location>
        <begin position="123"/>
        <end position="144"/>
    </location>
</feature>
<keyword evidence="6" id="KW-0813">Transport</keyword>
<comment type="subcellular location">
    <subcellularLocation>
        <location evidence="1">Cell inner membrane</location>
        <topology evidence="1">Multi-pass membrane protein</topology>
    </subcellularLocation>
    <subcellularLocation>
        <location evidence="6">Cell membrane</location>
        <topology evidence="6">Multi-pass membrane protein</topology>
    </subcellularLocation>
</comment>
<reference evidence="9" key="1">
    <citation type="submission" date="2015-01" db="EMBL/GenBank/DDBJ databases">
        <authorList>
            <person name="Paterson Steve"/>
        </authorList>
    </citation>
    <scope>NUCLEOTIDE SEQUENCE [LARGE SCALE GENOMIC DNA]</scope>
    <source>
        <strain evidence="9">OBR1</strain>
    </source>
</reference>
<gene>
    <name evidence="8" type="ORF">BN1221_00990c</name>
</gene>
<feature type="domain" description="ABC transmembrane type-1" evidence="7">
    <location>
        <begin position="88"/>
        <end position="280"/>
    </location>
</feature>
<dbReference type="PANTHER" id="PTHR43879:SF1">
    <property type="entry name" value="GLUCOSE IMPORT SYSTEM PERMEASE PROTEIN GLCU"/>
    <property type="match status" value="1"/>
</dbReference>
<dbReference type="Pfam" id="PF00528">
    <property type="entry name" value="BPD_transp_1"/>
    <property type="match status" value="1"/>
</dbReference>
<keyword evidence="5 6" id="KW-0472">Membrane</keyword>
<accession>A0A0G4JRN3</accession>
<proteinExistence type="inferred from homology"/>
<protein>
    <submittedName>
        <fullName evidence="8">ABC-type sugar transport system, permease component</fullName>
    </submittedName>
</protein>
<evidence type="ECO:0000256" key="5">
    <source>
        <dbReference type="ARBA" id="ARBA00023136"/>
    </source>
</evidence>
<dbReference type="GO" id="GO:0055085">
    <property type="term" value="P:transmembrane transport"/>
    <property type="evidence" value="ECO:0007669"/>
    <property type="project" value="InterPro"/>
</dbReference>
<dbReference type="RefSeq" id="WP_048636371.1">
    <property type="nucleotide sequence ID" value="NZ_CGIG01000001.1"/>
</dbReference>
<dbReference type="InterPro" id="IPR035906">
    <property type="entry name" value="MetI-like_sf"/>
</dbReference>
<evidence type="ECO:0000256" key="2">
    <source>
        <dbReference type="ARBA" id="ARBA00022519"/>
    </source>
</evidence>
<feature type="transmembrane region" description="Helical" evidence="6">
    <location>
        <begin position="20"/>
        <end position="41"/>
    </location>
</feature>
<dbReference type="InterPro" id="IPR000515">
    <property type="entry name" value="MetI-like"/>
</dbReference>
<dbReference type="OrthoDB" id="9815445at2"/>
<dbReference type="Gene3D" id="1.10.3720.10">
    <property type="entry name" value="MetI-like"/>
    <property type="match status" value="1"/>
</dbReference>
<dbReference type="SUPFAM" id="SSF161098">
    <property type="entry name" value="MetI-like"/>
    <property type="match status" value="1"/>
</dbReference>
<dbReference type="GO" id="GO:0005886">
    <property type="term" value="C:plasma membrane"/>
    <property type="evidence" value="ECO:0007669"/>
    <property type="project" value="UniProtKB-SubCell"/>
</dbReference>
<keyword evidence="2" id="KW-1003">Cell membrane</keyword>
<keyword evidence="2" id="KW-0997">Cell inner membrane</keyword>
<comment type="similarity">
    <text evidence="6">Belongs to the binding-protein-dependent transport system permease family.</text>
</comment>
<dbReference type="AlphaFoldDB" id="A0A0G4JRN3"/>
<dbReference type="STRING" id="1109412.BN1221_00990c"/>
<feature type="transmembrane region" description="Helical" evidence="6">
    <location>
        <begin position="263"/>
        <end position="285"/>
    </location>
</feature>
<keyword evidence="3 6" id="KW-0812">Transmembrane</keyword>
<evidence type="ECO:0000256" key="4">
    <source>
        <dbReference type="ARBA" id="ARBA00022989"/>
    </source>
</evidence>
<keyword evidence="8" id="KW-0762">Sugar transport</keyword>
<evidence type="ECO:0000313" key="9">
    <source>
        <dbReference type="Proteomes" id="UP000044377"/>
    </source>
</evidence>
<evidence type="ECO:0000259" key="7">
    <source>
        <dbReference type="PROSITE" id="PS50928"/>
    </source>
</evidence>
<name>A0A0G4JRN3_9GAMM</name>
<dbReference type="PANTHER" id="PTHR43879">
    <property type="entry name" value="ABC TRANSPORTER PERMEASE PROTEIN"/>
    <property type="match status" value="1"/>
</dbReference>
<evidence type="ECO:0000256" key="3">
    <source>
        <dbReference type="ARBA" id="ARBA00022692"/>
    </source>
</evidence>
<feature type="transmembrane region" description="Helical" evidence="6">
    <location>
        <begin position="156"/>
        <end position="175"/>
    </location>
</feature>
<feature type="transmembrane region" description="Helical" evidence="6">
    <location>
        <begin position="94"/>
        <end position="116"/>
    </location>
</feature>
<evidence type="ECO:0000256" key="1">
    <source>
        <dbReference type="ARBA" id="ARBA00004429"/>
    </source>
</evidence>
<dbReference type="CDD" id="cd06261">
    <property type="entry name" value="TM_PBP2"/>
    <property type="match status" value="1"/>
</dbReference>
<keyword evidence="9" id="KW-1185">Reference proteome</keyword>
<keyword evidence="4 6" id="KW-1133">Transmembrane helix</keyword>
<sequence>MTTRFPVYAGRPRKRSTARLGIYLFLGISALFFLLPVLVMINTSLKPLDEIRPGSLLAPPLRPSFDAWHAAWSSACTGLTCNGIQGGFINSIKILAPSVFFSVLAGSWIGYTLTFWRYRWSELFFAILLAGAFIPYQVFLYPLVRVFSYSGIYNSIASVVIVHIIFGLPIVTLLFRNFYASLPVELFNAARVDGGGIVTIYRRIILPMSTPMLVVATLLQATGIWNDFLFGLTFAGRDNYPMTVQLNNIVNSAEGGQAYNVNMAATLLTALVPLLLYLVCGRWLVRGIASGSVKG</sequence>
<evidence type="ECO:0000313" key="8">
    <source>
        <dbReference type="EMBL" id="CPR14575.1"/>
    </source>
</evidence>
<evidence type="ECO:0000256" key="6">
    <source>
        <dbReference type="RuleBase" id="RU363032"/>
    </source>
</evidence>
<dbReference type="Proteomes" id="UP000044377">
    <property type="component" value="Unassembled WGS sequence"/>
</dbReference>
<dbReference type="EMBL" id="CGIG01000001">
    <property type="protein sequence ID" value="CPR14575.1"/>
    <property type="molecule type" value="Genomic_DNA"/>
</dbReference>
<dbReference type="PROSITE" id="PS50928">
    <property type="entry name" value="ABC_TM1"/>
    <property type="match status" value="1"/>
</dbReference>